<dbReference type="InterPro" id="IPR000182">
    <property type="entry name" value="GNAT_dom"/>
</dbReference>
<protein>
    <submittedName>
        <fullName evidence="2">GNAT family N-acetyltransferase</fullName>
    </submittedName>
</protein>
<proteinExistence type="predicted"/>
<keyword evidence="2" id="KW-0808">Transferase</keyword>
<evidence type="ECO:0000313" key="3">
    <source>
        <dbReference type="Proteomes" id="UP000292781"/>
    </source>
</evidence>
<dbReference type="SUPFAM" id="SSF55729">
    <property type="entry name" value="Acyl-CoA N-acyltransferases (Nat)"/>
    <property type="match status" value="1"/>
</dbReference>
<organism evidence="2 3">
    <name type="scientific">Siculibacillus lacustris</name>
    <dbReference type="NCBI Taxonomy" id="1549641"/>
    <lineage>
        <taxon>Bacteria</taxon>
        <taxon>Pseudomonadati</taxon>
        <taxon>Pseudomonadota</taxon>
        <taxon>Alphaproteobacteria</taxon>
        <taxon>Hyphomicrobiales</taxon>
        <taxon>Ancalomicrobiaceae</taxon>
        <taxon>Siculibacillus</taxon>
    </lineage>
</organism>
<dbReference type="Pfam" id="PF00583">
    <property type="entry name" value="Acetyltransf_1"/>
    <property type="match status" value="1"/>
</dbReference>
<dbReference type="GO" id="GO:0016747">
    <property type="term" value="F:acyltransferase activity, transferring groups other than amino-acyl groups"/>
    <property type="evidence" value="ECO:0007669"/>
    <property type="project" value="InterPro"/>
</dbReference>
<dbReference type="InterPro" id="IPR016181">
    <property type="entry name" value="Acyl_CoA_acyltransferase"/>
</dbReference>
<dbReference type="Gene3D" id="3.40.630.30">
    <property type="match status" value="1"/>
</dbReference>
<dbReference type="RefSeq" id="WP_131310467.1">
    <property type="nucleotide sequence ID" value="NZ_SJFN01000023.1"/>
</dbReference>
<keyword evidence="3" id="KW-1185">Reference proteome</keyword>
<dbReference type="EMBL" id="SJFN01000023">
    <property type="protein sequence ID" value="TBW35983.1"/>
    <property type="molecule type" value="Genomic_DNA"/>
</dbReference>
<gene>
    <name evidence="2" type="ORF">EYW49_15335</name>
</gene>
<accession>A0A4Q9VKN3</accession>
<evidence type="ECO:0000313" key="2">
    <source>
        <dbReference type="EMBL" id="TBW35983.1"/>
    </source>
</evidence>
<dbReference type="Proteomes" id="UP000292781">
    <property type="component" value="Unassembled WGS sequence"/>
</dbReference>
<name>A0A4Q9VKN3_9HYPH</name>
<dbReference type="AlphaFoldDB" id="A0A4Q9VKN3"/>
<sequence>MIPSPVLWRAMGAEDLAVVMTIADRLHVDHPEDAAVFAERLALAPATCLVAESDGAIGGYAIAHPWLIAAPPALNSRLGSLPERPSTLHVHDVALLPDLRGRSVATAVIAHFADVARQAELPRLSLVAVGGTEVLWRRFGFTEVATTGVGLASYGADARYLATPPAAAVTGAEPPGSVGHRPG</sequence>
<reference evidence="2 3" key="1">
    <citation type="submission" date="2019-02" db="EMBL/GenBank/DDBJ databases">
        <title>Siculibacillus lacustris gen. nov., sp. nov., a new rosette-forming bacterium isolated from a freshwater crater lake (Lake St. Ana, Romania).</title>
        <authorList>
            <person name="Felfoldi T."/>
            <person name="Marton Z."/>
            <person name="Szabo A."/>
            <person name="Mentes A."/>
            <person name="Boka K."/>
            <person name="Marialigeti K."/>
            <person name="Mathe I."/>
            <person name="Koncz M."/>
            <person name="Schumann P."/>
            <person name="Toth E."/>
        </authorList>
    </citation>
    <scope>NUCLEOTIDE SEQUENCE [LARGE SCALE GENOMIC DNA]</scope>
    <source>
        <strain evidence="2 3">SA-279</strain>
    </source>
</reference>
<dbReference type="OrthoDB" id="359414at2"/>
<dbReference type="CDD" id="cd04301">
    <property type="entry name" value="NAT_SF"/>
    <property type="match status" value="1"/>
</dbReference>
<feature type="domain" description="N-acetyltransferase" evidence="1">
    <location>
        <begin position="6"/>
        <end position="166"/>
    </location>
</feature>
<comment type="caution">
    <text evidence="2">The sequence shown here is derived from an EMBL/GenBank/DDBJ whole genome shotgun (WGS) entry which is preliminary data.</text>
</comment>
<dbReference type="PROSITE" id="PS51186">
    <property type="entry name" value="GNAT"/>
    <property type="match status" value="1"/>
</dbReference>
<evidence type="ECO:0000259" key="1">
    <source>
        <dbReference type="PROSITE" id="PS51186"/>
    </source>
</evidence>